<dbReference type="CDD" id="cd08422">
    <property type="entry name" value="PBP2_CrgA_like"/>
    <property type="match status" value="1"/>
</dbReference>
<dbReference type="SUPFAM" id="SSF53850">
    <property type="entry name" value="Periplasmic binding protein-like II"/>
    <property type="match status" value="1"/>
</dbReference>
<organism evidence="6 7">
    <name type="scientific">Lysobacter arvi</name>
    <dbReference type="NCBI Taxonomy" id="3038776"/>
    <lineage>
        <taxon>Bacteria</taxon>
        <taxon>Pseudomonadati</taxon>
        <taxon>Pseudomonadota</taxon>
        <taxon>Gammaproteobacteria</taxon>
        <taxon>Lysobacterales</taxon>
        <taxon>Lysobacteraceae</taxon>
        <taxon>Lysobacter</taxon>
    </lineage>
</organism>
<dbReference type="Proteomes" id="UP001233535">
    <property type="component" value="Unassembled WGS sequence"/>
</dbReference>
<accession>A0ABU1C9Y0</accession>
<dbReference type="InterPro" id="IPR036390">
    <property type="entry name" value="WH_DNA-bd_sf"/>
</dbReference>
<keyword evidence="3" id="KW-0238">DNA-binding</keyword>
<proteinExistence type="inferred from homology"/>
<dbReference type="InterPro" id="IPR005119">
    <property type="entry name" value="LysR_subst-bd"/>
</dbReference>
<dbReference type="PANTHER" id="PTHR30537:SF5">
    <property type="entry name" value="HTH-TYPE TRANSCRIPTIONAL ACTIVATOR TTDR-RELATED"/>
    <property type="match status" value="1"/>
</dbReference>
<evidence type="ECO:0000259" key="5">
    <source>
        <dbReference type="PROSITE" id="PS50931"/>
    </source>
</evidence>
<dbReference type="SUPFAM" id="SSF46785">
    <property type="entry name" value="Winged helix' DNA-binding domain"/>
    <property type="match status" value="1"/>
</dbReference>
<sequence length="374" mass="40514">MNTFPMLAGTWTDEDGSDAHFQGVAAPTRRLRDVSAPHSTGSLKVGGHQDLLGAGLSASYTGVIAFIAVASEKSFARAADRLGIGRSAVSRSVQKLESQLSTRLFLRNTRSTALTREGELFYDACRPGVDRILLALEEIQDLRDGPPRGQLRVGATRSFGRKVIAPLLGGFREMFPGVAIELVLEDAQFDLVYDVDVAFCDGVMKDSRVIAKKIIPMPILVCAAPSYAGSHGLPASVDDLAMHVCIGDRLASGRLQHWNFCVDGKPLHFAPATTLIFNDPDLTLQAACEGQGLAQVPLYRAREVLREGALVTCLDSFAPDAGGHFICYLDRQQQPKRTRVFIDYMTAQIRSLDCSESNVQKPRALASQEHGATA</sequence>
<evidence type="ECO:0000256" key="2">
    <source>
        <dbReference type="ARBA" id="ARBA00023015"/>
    </source>
</evidence>
<evidence type="ECO:0000313" key="6">
    <source>
        <dbReference type="EMBL" id="MDR0181994.1"/>
    </source>
</evidence>
<dbReference type="PROSITE" id="PS50931">
    <property type="entry name" value="HTH_LYSR"/>
    <property type="match status" value="1"/>
</dbReference>
<comment type="similarity">
    <text evidence="1">Belongs to the LysR transcriptional regulatory family.</text>
</comment>
<dbReference type="InterPro" id="IPR000847">
    <property type="entry name" value="LysR_HTH_N"/>
</dbReference>
<reference evidence="6 7" key="1">
    <citation type="submission" date="2023-04" db="EMBL/GenBank/DDBJ databases">
        <title>Lysobacter sp. strain UC isolated from soil sample.</title>
        <authorList>
            <person name="Choksket S."/>
            <person name="Harshvardhan F."/>
            <person name="Rana R."/>
            <person name="Patil P.B."/>
            <person name="Korpole S."/>
        </authorList>
    </citation>
    <scope>NUCLEOTIDE SEQUENCE [LARGE SCALE GENOMIC DNA]</scope>
    <source>
        <strain evidence="6 7">UC</strain>
    </source>
</reference>
<dbReference type="Pfam" id="PF00126">
    <property type="entry name" value="HTH_1"/>
    <property type="match status" value="1"/>
</dbReference>
<dbReference type="PRINTS" id="PR00039">
    <property type="entry name" value="HTHLYSR"/>
</dbReference>
<protein>
    <submittedName>
        <fullName evidence="6">LysR family transcriptional regulator</fullName>
    </submittedName>
</protein>
<keyword evidence="7" id="KW-1185">Reference proteome</keyword>
<dbReference type="Gene3D" id="3.40.190.290">
    <property type="match status" value="1"/>
</dbReference>
<dbReference type="Gene3D" id="1.10.10.10">
    <property type="entry name" value="Winged helix-like DNA-binding domain superfamily/Winged helix DNA-binding domain"/>
    <property type="match status" value="1"/>
</dbReference>
<comment type="caution">
    <text evidence="6">The sequence shown here is derived from an EMBL/GenBank/DDBJ whole genome shotgun (WGS) entry which is preliminary data.</text>
</comment>
<keyword evidence="4" id="KW-0804">Transcription</keyword>
<feature type="domain" description="HTH lysR-type" evidence="5">
    <location>
        <begin position="65"/>
        <end position="115"/>
    </location>
</feature>
<evidence type="ECO:0000313" key="7">
    <source>
        <dbReference type="Proteomes" id="UP001233535"/>
    </source>
</evidence>
<dbReference type="Pfam" id="PF03466">
    <property type="entry name" value="LysR_substrate"/>
    <property type="match status" value="1"/>
</dbReference>
<evidence type="ECO:0000256" key="1">
    <source>
        <dbReference type="ARBA" id="ARBA00009437"/>
    </source>
</evidence>
<gene>
    <name evidence="6" type="ORF">P8609_03285</name>
</gene>
<dbReference type="RefSeq" id="WP_309261155.1">
    <property type="nucleotide sequence ID" value="NZ_JARUHG010000001.1"/>
</dbReference>
<dbReference type="PANTHER" id="PTHR30537">
    <property type="entry name" value="HTH-TYPE TRANSCRIPTIONAL REGULATOR"/>
    <property type="match status" value="1"/>
</dbReference>
<dbReference type="InterPro" id="IPR058163">
    <property type="entry name" value="LysR-type_TF_proteobact-type"/>
</dbReference>
<evidence type="ECO:0000256" key="3">
    <source>
        <dbReference type="ARBA" id="ARBA00023125"/>
    </source>
</evidence>
<keyword evidence="2" id="KW-0805">Transcription regulation</keyword>
<dbReference type="InterPro" id="IPR036388">
    <property type="entry name" value="WH-like_DNA-bd_sf"/>
</dbReference>
<dbReference type="EMBL" id="JARUHG010000001">
    <property type="protein sequence ID" value="MDR0181994.1"/>
    <property type="molecule type" value="Genomic_DNA"/>
</dbReference>
<name>A0ABU1C9Y0_9GAMM</name>
<evidence type="ECO:0000256" key="4">
    <source>
        <dbReference type="ARBA" id="ARBA00023163"/>
    </source>
</evidence>